<evidence type="ECO:0000313" key="1">
    <source>
        <dbReference type="EMBL" id="OOQ82025.1"/>
    </source>
</evidence>
<reference evidence="2" key="1">
    <citation type="submission" date="2015-09" db="EMBL/GenBank/DDBJ databases">
        <authorList>
            <person name="Fill T.P."/>
            <person name="Baretta J.F."/>
            <person name="de Almeida L.G."/>
            <person name="Rocha M."/>
            <person name="de Souza D.H."/>
            <person name="Malavazi I."/>
            <person name="Cerdeira L.T."/>
            <person name="Hong H."/>
            <person name="Samborskyy M."/>
            <person name="de Vasconcelos A.T."/>
            <person name="Leadlay P."/>
            <person name="Rodrigues-Filho E."/>
        </authorList>
    </citation>
    <scope>NUCLEOTIDE SEQUENCE [LARGE SCALE GENOMIC DNA]</scope>
    <source>
        <strain evidence="2">LaBioMMi 136</strain>
    </source>
</reference>
<sequence length="96" mass="10518">MRAGDWGTREWKECVKDSRLNSLLWGASRGLTCATFLTPPHFDSFDEARICSPTDVFGRTSHLILGSAFEKVVSELDWSVSKVVALGVDDDNGAIA</sequence>
<protein>
    <submittedName>
        <fullName evidence="1">Uncharacterized protein</fullName>
    </submittedName>
</protein>
<evidence type="ECO:0000313" key="2">
    <source>
        <dbReference type="Proteomes" id="UP000190744"/>
    </source>
</evidence>
<dbReference type="Proteomes" id="UP000190744">
    <property type="component" value="Unassembled WGS sequence"/>
</dbReference>
<comment type="caution">
    <text evidence="1">The sequence shown here is derived from an EMBL/GenBank/DDBJ whole genome shotgun (WGS) entry which is preliminary data.</text>
</comment>
<accession>A0A1S9R9E3</accession>
<proteinExistence type="predicted"/>
<name>A0A1S9R9E3_PENBI</name>
<dbReference type="AlphaFoldDB" id="A0A1S9R9E3"/>
<dbReference type="EMBL" id="LJBN01000229">
    <property type="protein sequence ID" value="OOQ82025.1"/>
    <property type="molecule type" value="Genomic_DNA"/>
</dbReference>
<organism evidence="1 2">
    <name type="scientific">Penicillium brasilianum</name>
    <dbReference type="NCBI Taxonomy" id="104259"/>
    <lineage>
        <taxon>Eukaryota</taxon>
        <taxon>Fungi</taxon>
        <taxon>Dikarya</taxon>
        <taxon>Ascomycota</taxon>
        <taxon>Pezizomycotina</taxon>
        <taxon>Eurotiomycetes</taxon>
        <taxon>Eurotiomycetidae</taxon>
        <taxon>Eurotiales</taxon>
        <taxon>Aspergillaceae</taxon>
        <taxon>Penicillium</taxon>
    </lineage>
</organism>
<gene>
    <name evidence="1" type="ORF">PEBR_40672</name>
</gene>